<keyword evidence="3" id="KW-1185">Reference proteome</keyword>
<proteinExistence type="predicted"/>
<reference evidence="2" key="1">
    <citation type="journal article" date="2023" name="bioRxiv">
        <title>Improved chromosome-level genome assembly for marigold (Tagetes erecta).</title>
        <authorList>
            <person name="Jiang F."/>
            <person name="Yuan L."/>
            <person name="Wang S."/>
            <person name="Wang H."/>
            <person name="Xu D."/>
            <person name="Wang A."/>
            <person name="Fan W."/>
        </authorList>
    </citation>
    <scope>NUCLEOTIDE SEQUENCE</scope>
    <source>
        <strain evidence="2">WSJ</strain>
        <tissue evidence="2">Leaf</tissue>
    </source>
</reference>
<sequence>MLTHNHSRAFHFTSTFNLHSSLGFVNPLIPFHFQSSTENKLRNTQNFTSKLSFSLSLMVDLAGYVVYFLNKSDLHCLRF</sequence>
<dbReference type="EMBL" id="JAUHHV010000007">
    <property type="protein sequence ID" value="KAK1418366.1"/>
    <property type="molecule type" value="Genomic_DNA"/>
</dbReference>
<feature type="transmembrane region" description="Helical" evidence="1">
    <location>
        <begin position="51"/>
        <end position="69"/>
    </location>
</feature>
<comment type="caution">
    <text evidence="2">The sequence shown here is derived from an EMBL/GenBank/DDBJ whole genome shotgun (WGS) entry which is preliminary data.</text>
</comment>
<evidence type="ECO:0000313" key="3">
    <source>
        <dbReference type="Proteomes" id="UP001229421"/>
    </source>
</evidence>
<accession>A0AAD8NRS1</accession>
<keyword evidence="1" id="KW-1133">Transmembrane helix</keyword>
<gene>
    <name evidence="2" type="ORF">QVD17_27509</name>
</gene>
<evidence type="ECO:0000256" key="1">
    <source>
        <dbReference type="SAM" id="Phobius"/>
    </source>
</evidence>
<keyword evidence="1" id="KW-0812">Transmembrane</keyword>
<organism evidence="2 3">
    <name type="scientific">Tagetes erecta</name>
    <name type="common">African marigold</name>
    <dbReference type="NCBI Taxonomy" id="13708"/>
    <lineage>
        <taxon>Eukaryota</taxon>
        <taxon>Viridiplantae</taxon>
        <taxon>Streptophyta</taxon>
        <taxon>Embryophyta</taxon>
        <taxon>Tracheophyta</taxon>
        <taxon>Spermatophyta</taxon>
        <taxon>Magnoliopsida</taxon>
        <taxon>eudicotyledons</taxon>
        <taxon>Gunneridae</taxon>
        <taxon>Pentapetalae</taxon>
        <taxon>asterids</taxon>
        <taxon>campanulids</taxon>
        <taxon>Asterales</taxon>
        <taxon>Asteraceae</taxon>
        <taxon>Asteroideae</taxon>
        <taxon>Heliantheae alliance</taxon>
        <taxon>Tageteae</taxon>
        <taxon>Tagetes</taxon>
    </lineage>
</organism>
<name>A0AAD8NRS1_TARER</name>
<evidence type="ECO:0000313" key="2">
    <source>
        <dbReference type="EMBL" id="KAK1418366.1"/>
    </source>
</evidence>
<dbReference type="Proteomes" id="UP001229421">
    <property type="component" value="Unassembled WGS sequence"/>
</dbReference>
<keyword evidence="1" id="KW-0472">Membrane</keyword>
<dbReference type="AlphaFoldDB" id="A0AAD8NRS1"/>
<protein>
    <submittedName>
        <fullName evidence="2">Uncharacterized protein</fullName>
    </submittedName>
</protein>